<evidence type="ECO:0000313" key="2">
    <source>
        <dbReference type="Proteomes" id="UP000286773"/>
    </source>
</evidence>
<dbReference type="EMBL" id="NGKC01000003">
    <property type="protein sequence ID" value="RSU13343.1"/>
    <property type="molecule type" value="Genomic_DNA"/>
</dbReference>
<dbReference type="RefSeq" id="WP_126812651.1">
    <property type="nucleotide sequence ID" value="NZ_NGKC01000003.1"/>
</dbReference>
<reference evidence="1 2" key="1">
    <citation type="submission" date="2017-05" db="EMBL/GenBank/DDBJ databases">
        <title>Vagococcus spp. assemblies.</title>
        <authorList>
            <person name="Gulvik C.A."/>
        </authorList>
    </citation>
    <scope>NUCLEOTIDE SEQUENCE [LARGE SCALE GENOMIC DNA]</scope>
    <source>
        <strain evidence="1 2">LMG 24798</strain>
    </source>
</reference>
<keyword evidence="2" id="KW-1185">Reference proteome</keyword>
<dbReference type="OrthoDB" id="2189127at2"/>
<name>A0A430AZ52_9ENTE</name>
<evidence type="ECO:0008006" key="3">
    <source>
        <dbReference type="Google" id="ProtNLM"/>
    </source>
</evidence>
<accession>A0A430AZ52</accession>
<organism evidence="1 2">
    <name type="scientific">Vagococcus acidifermentans</name>
    <dbReference type="NCBI Taxonomy" id="564710"/>
    <lineage>
        <taxon>Bacteria</taxon>
        <taxon>Bacillati</taxon>
        <taxon>Bacillota</taxon>
        <taxon>Bacilli</taxon>
        <taxon>Lactobacillales</taxon>
        <taxon>Enterococcaceae</taxon>
        <taxon>Vagococcus</taxon>
    </lineage>
</organism>
<comment type="caution">
    <text evidence="1">The sequence shown here is derived from an EMBL/GenBank/DDBJ whole genome shotgun (WGS) entry which is preliminary data.</text>
</comment>
<protein>
    <recommendedName>
        <fullName evidence="3">NTP pyrophosphohydrolase MazG putative catalytic core domain-containing protein</fullName>
    </recommendedName>
</protein>
<dbReference type="Proteomes" id="UP000286773">
    <property type="component" value="Unassembled WGS sequence"/>
</dbReference>
<evidence type="ECO:0000313" key="1">
    <source>
        <dbReference type="EMBL" id="RSU13343.1"/>
    </source>
</evidence>
<proteinExistence type="predicted"/>
<dbReference type="AlphaFoldDB" id="A0A430AZ52"/>
<gene>
    <name evidence="1" type="ORF">CBF27_03960</name>
</gene>
<sequence length="99" mass="11773">MNKSDYLTLVAIEECAEIQQALSKAVRFGFDDHHPDRPDKTNEDDVLHEFYQLTAMIEELQRQHIIRKPTDEAIRRIKEQKLSKVSHYMDYSRQQGRLD</sequence>